<dbReference type="SUPFAM" id="SSF55347">
    <property type="entry name" value="Glyceraldehyde-3-phosphate dehydrogenase-like, C-terminal domain"/>
    <property type="match status" value="1"/>
</dbReference>
<dbReference type="InterPro" id="IPR055170">
    <property type="entry name" value="GFO_IDH_MocA-like_dom"/>
</dbReference>
<feature type="domain" description="GFO/IDH/MocA-like oxidoreductase" evidence="4">
    <location>
        <begin position="142"/>
        <end position="289"/>
    </location>
</feature>
<evidence type="ECO:0000259" key="3">
    <source>
        <dbReference type="Pfam" id="PF01408"/>
    </source>
</evidence>
<evidence type="ECO:0000256" key="2">
    <source>
        <dbReference type="ARBA" id="ARBA00023027"/>
    </source>
</evidence>
<dbReference type="Gene3D" id="3.30.360.10">
    <property type="entry name" value="Dihydrodipicolinate Reductase, domain 2"/>
    <property type="match status" value="1"/>
</dbReference>
<dbReference type="PANTHER" id="PTHR43818:SF11">
    <property type="entry name" value="BCDNA.GH03377"/>
    <property type="match status" value="1"/>
</dbReference>
<feature type="domain" description="Gfo/Idh/MocA-like oxidoreductase N-terminal" evidence="3">
    <location>
        <begin position="8"/>
        <end position="132"/>
    </location>
</feature>
<dbReference type="InterPro" id="IPR000683">
    <property type="entry name" value="Gfo/Idh/MocA-like_OxRdtase_N"/>
</dbReference>
<evidence type="ECO:0000259" key="4">
    <source>
        <dbReference type="Pfam" id="PF22725"/>
    </source>
</evidence>
<evidence type="ECO:0000256" key="1">
    <source>
        <dbReference type="ARBA" id="ARBA00023002"/>
    </source>
</evidence>
<name>A0ABN2M372_9MICO</name>
<keyword evidence="6" id="KW-1185">Reference proteome</keyword>
<dbReference type="Proteomes" id="UP001499938">
    <property type="component" value="Unassembled WGS sequence"/>
</dbReference>
<dbReference type="SUPFAM" id="SSF51735">
    <property type="entry name" value="NAD(P)-binding Rossmann-fold domains"/>
    <property type="match status" value="1"/>
</dbReference>
<proteinExistence type="predicted"/>
<gene>
    <name evidence="5" type="ORF">GCM10009811_30780</name>
</gene>
<dbReference type="RefSeq" id="WP_344087472.1">
    <property type="nucleotide sequence ID" value="NZ_BAAAPO010000047.1"/>
</dbReference>
<reference evidence="5 6" key="1">
    <citation type="journal article" date="2019" name="Int. J. Syst. Evol. Microbiol.">
        <title>The Global Catalogue of Microorganisms (GCM) 10K type strain sequencing project: providing services to taxonomists for standard genome sequencing and annotation.</title>
        <authorList>
            <consortium name="The Broad Institute Genomics Platform"/>
            <consortium name="The Broad Institute Genome Sequencing Center for Infectious Disease"/>
            <person name="Wu L."/>
            <person name="Ma J."/>
        </authorList>
    </citation>
    <scope>NUCLEOTIDE SEQUENCE [LARGE SCALE GENOMIC DNA]</scope>
    <source>
        <strain evidence="5 6">JCM 15592</strain>
    </source>
</reference>
<keyword evidence="2" id="KW-0520">NAD</keyword>
<dbReference type="PANTHER" id="PTHR43818">
    <property type="entry name" value="BCDNA.GH03377"/>
    <property type="match status" value="1"/>
</dbReference>
<evidence type="ECO:0000313" key="5">
    <source>
        <dbReference type="EMBL" id="GAA1805037.1"/>
    </source>
</evidence>
<dbReference type="InterPro" id="IPR036291">
    <property type="entry name" value="NAD(P)-bd_dom_sf"/>
</dbReference>
<dbReference type="Pfam" id="PF22725">
    <property type="entry name" value="GFO_IDH_MocA_C3"/>
    <property type="match status" value="1"/>
</dbReference>
<dbReference type="InterPro" id="IPR050463">
    <property type="entry name" value="Gfo/Idh/MocA_oxidrdct_glycsds"/>
</dbReference>
<accession>A0ABN2M372</accession>
<protein>
    <submittedName>
        <fullName evidence="5">Gfo/Idh/MocA family oxidoreductase</fullName>
    </submittedName>
</protein>
<keyword evidence="1" id="KW-0560">Oxidoreductase</keyword>
<comment type="caution">
    <text evidence="5">The sequence shown here is derived from an EMBL/GenBank/DDBJ whole genome shotgun (WGS) entry which is preliminary data.</text>
</comment>
<dbReference type="EMBL" id="BAAAPO010000047">
    <property type="protein sequence ID" value="GAA1805037.1"/>
    <property type="molecule type" value="Genomic_DNA"/>
</dbReference>
<sequence length="395" mass="41465">MPSAELPVAVIGAGWMGHVHARSYARVVQHWPALPLRPRVAAVAEAVPSAAQAFAAAHGDVAVHEEWRAVLADPAIAAVSVTAPNFLHREIGVAVAEAGKHLWIEKPVGLARADAEAVRDAVEANGVVGCVGFNYRNVPAVARARRIIQDGGIGIPTHARVQLFTDYAAHPGSPFGWRYAVARGGHGVLGDLASHGVDLLRFVLGDVNSLVAQTAIHIPKRPLVEAQGHYSVVDTEDPSVEFGDVENEDYVVALLRIRSGALAVCEANRAAVGEQNNYALEVHGTKGLIRWDFRRPGELAVSGGTAYAGQPTATIFSEPGDGEYAAFQPGAGIAMGYDDTKVVEARNFLTAIAAGHVGGDAESAHATLADAVASATALDAMVESHETGQWVDLPR</sequence>
<organism evidence="5 6">
    <name type="scientific">Nostocoides veronense</name>
    <dbReference type="NCBI Taxonomy" id="330836"/>
    <lineage>
        <taxon>Bacteria</taxon>
        <taxon>Bacillati</taxon>
        <taxon>Actinomycetota</taxon>
        <taxon>Actinomycetes</taxon>
        <taxon>Micrococcales</taxon>
        <taxon>Intrasporangiaceae</taxon>
        <taxon>Nostocoides</taxon>
    </lineage>
</organism>
<dbReference type="Pfam" id="PF01408">
    <property type="entry name" value="GFO_IDH_MocA"/>
    <property type="match status" value="1"/>
</dbReference>
<evidence type="ECO:0000313" key="6">
    <source>
        <dbReference type="Proteomes" id="UP001499938"/>
    </source>
</evidence>
<dbReference type="Gene3D" id="3.40.50.720">
    <property type="entry name" value="NAD(P)-binding Rossmann-like Domain"/>
    <property type="match status" value="1"/>
</dbReference>